<dbReference type="EMBL" id="CM002924">
    <property type="protein sequence ID" value="KGN59462.1"/>
    <property type="molecule type" value="Genomic_DNA"/>
</dbReference>
<evidence type="ECO:0000313" key="2">
    <source>
        <dbReference type="Proteomes" id="UP000029981"/>
    </source>
</evidence>
<reference evidence="1 2" key="3">
    <citation type="journal article" date="2010" name="BMC Genomics">
        <title>Transcriptome sequencing and comparative analysis of cucumber flowers with different sex types.</title>
        <authorList>
            <person name="Guo S."/>
            <person name="Zheng Y."/>
            <person name="Joung J.G."/>
            <person name="Liu S."/>
            <person name="Zhang Z."/>
            <person name="Crasta O.R."/>
            <person name="Sobral B.W."/>
            <person name="Xu Y."/>
            <person name="Huang S."/>
            <person name="Fei Z."/>
        </authorList>
    </citation>
    <scope>NUCLEOTIDE SEQUENCE [LARGE SCALE GENOMIC DNA]</scope>
    <source>
        <strain evidence="2">cv. 9930</strain>
    </source>
</reference>
<gene>
    <name evidence="1" type="ORF">Csa_3G822140</name>
</gene>
<dbReference type="Gramene" id="KGN59462">
    <property type="protein sequence ID" value="KGN59462"/>
    <property type="gene ID" value="Csa_3G822140"/>
</dbReference>
<name>A0A0A0LFJ1_CUCSA</name>
<evidence type="ECO:0000313" key="1">
    <source>
        <dbReference type="EMBL" id="KGN59462.1"/>
    </source>
</evidence>
<reference evidence="1 2" key="1">
    <citation type="journal article" date="2009" name="Nat. Genet.">
        <title>The genome of the cucumber, Cucumis sativus L.</title>
        <authorList>
            <person name="Huang S."/>
            <person name="Li R."/>
            <person name="Zhang Z."/>
            <person name="Li L."/>
            <person name="Gu X."/>
            <person name="Fan W."/>
            <person name="Lucas W.J."/>
            <person name="Wang X."/>
            <person name="Xie B."/>
            <person name="Ni P."/>
            <person name="Ren Y."/>
            <person name="Zhu H."/>
            <person name="Li J."/>
            <person name="Lin K."/>
            <person name="Jin W."/>
            <person name="Fei Z."/>
            <person name="Li G."/>
            <person name="Staub J."/>
            <person name="Kilian A."/>
            <person name="van der Vossen E.A."/>
            <person name="Wu Y."/>
            <person name="Guo J."/>
            <person name="He J."/>
            <person name="Jia Z."/>
            <person name="Ren Y."/>
            <person name="Tian G."/>
            <person name="Lu Y."/>
            <person name="Ruan J."/>
            <person name="Qian W."/>
            <person name="Wang M."/>
            <person name="Huang Q."/>
            <person name="Li B."/>
            <person name="Xuan Z."/>
            <person name="Cao J."/>
            <person name="Asan"/>
            <person name="Wu Z."/>
            <person name="Zhang J."/>
            <person name="Cai Q."/>
            <person name="Bai Y."/>
            <person name="Zhao B."/>
            <person name="Han Y."/>
            <person name="Li Y."/>
            <person name="Li X."/>
            <person name="Wang S."/>
            <person name="Shi Q."/>
            <person name="Liu S."/>
            <person name="Cho W.K."/>
            <person name="Kim J.Y."/>
            <person name="Xu Y."/>
            <person name="Heller-Uszynska K."/>
            <person name="Miao H."/>
            <person name="Cheng Z."/>
            <person name="Zhang S."/>
            <person name="Wu J."/>
            <person name="Yang Y."/>
            <person name="Kang H."/>
            <person name="Li M."/>
            <person name="Liang H."/>
            <person name="Ren X."/>
            <person name="Shi Z."/>
            <person name="Wen M."/>
            <person name="Jian M."/>
            <person name="Yang H."/>
            <person name="Zhang G."/>
            <person name="Yang Z."/>
            <person name="Chen R."/>
            <person name="Liu S."/>
            <person name="Li J."/>
            <person name="Ma L."/>
            <person name="Liu H."/>
            <person name="Zhou Y."/>
            <person name="Zhao J."/>
            <person name="Fang X."/>
            <person name="Li G."/>
            <person name="Fang L."/>
            <person name="Li Y."/>
            <person name="Liu D."/>
            <person name="Zheng H."/>
            <person name="Zhang Y."/>
            <person name="Qin N."/>
            <person name="Li Z."/>
            <person name="Yang G."/>
            <person name="Yang S."/>
            <person name="Bolund L."/>
            <person name="Kristiansen K."/>
            <person name="Zheng H."/>
            <person name="Li S."/>
            <person name="Zhang X."/>
            <person name="Yang H."/>
            <person name="Wang J."/>
            <person name="Sun R."/>
            <person name="Zhang B."/>
            <person name="Jiang S."/>
            <person name="Wang J."/>
            <person name="Du Y."/>
            <person name="Li S."/>
        </authorList>
    </citation>
    <scope>NUCLEOTIDE SEQUENCE [LARGE SCALE GENOMIC DNA]</scope>
    <source>
        <strain evidence="2">cv. 9930</strain>
    </source>
</reference>
<dbReference type="AlphaFoldDB" id="A0A0A0LFJ1"/>
<reference evidence="1 2" key="4">
    <citation type="journal article" date="2011" name="BMC Genomics">
        <title>RNA-Seq improves annotation of protein-coding genes in the cucumber genome.</title>
        <authorList>
            <person name="Li Z."/>
            <person name="Zhang Z."/>
            <person name="Yan P."/>
            <person name="Huang S."/>
            <person name="Fei Z."/>
            <person name="Lin K."/>
        </authorList>
    </citation>
    <scope>NUCLEOTIDE SEQUENCE [LARGE SCALE GENOMIC DNA]</scope>
    <source>
        <strain evidence="2">cv. 9930</strain>
    </source>
</reference>
<sequence>MRLLPPSTTKLYLCPSLQNSRTEELHGSISLCSMWSTESERLWLTKSAAVFLLVWPLPTKSPAPPELATLALFTLADRRLLQFHQFLTLWSALDL</sequence>
<reference evidence="1 2" key="2">
    <citation type="journal article" date="2009" name="PLoS ONE">
        <title>An integrated genetic and cytogenetic map of the cucumber genome.</title>
        <authorList>
            <person name="Ren Y."/>
            <person name="Zhang Z."/>
            <person name="Liu J."/>
            <person name="Staub J.E."/>
            <person name="Han Y."/>
            <person name="Cheng Z."/>
            <person name="Li X."/>
            <person name="Lu J."/>
            <person name="Miao H."/>
            <person name="Kang H."/>
            <person name="Xie B."/>
            <person name="Gu X."/>
            <person name="Wang X."/>
            <person name="Du Y."/>
            <person name="Jin W."/>
            <person name="Huang S."/>
        </authorList>
    </citation>
    <scope>NUCLEOTIDE SEQUENCE [LARGE SCALE GENOMIC DNA]</scope>
    <source>
        <strain evidence="2">cv. 9930</strain>
    </source>
</reference>
<organism evidence="1 2">
    <name type="scientific">Cucumis sativus</name>
    <name type="common">Cucumber</name>
    <dbReference type="NCBI Taxonomy" id="3659"/>
    <lineage>
        <taxon>Eukaryota</taxon>
        <taxon>Viridiplantae</taxon>
        <taxon>Streptophyta</taxon>
        <taxon>Embryophyta</taxon>
        <taxon>Tracheophyta</taxon>
        <taxon>Spermatophyta</taxon>
        <taxon>Magnoliopsida</taxon>
        <taxon>eudicotyledons</taxon>
        <taxon>Gunneridae</taxon>
        <taxon>Pentapetalae</taxon>
        <taxon>rosids</taxon>
        <taxon>fabids</taxon>
        <taxon>Cucurbitales</taxon>
        <taxon>Cucurbitaceae</taxon>
        <taxon>Benincaseae</taxon>
        <taxon>Cucumis</taxon>
    </lineage>
</organism>
<accession>A0A0A0LFJ1</accession>
<dbReference type="Proteomes" id="UP000029981">
    <property type="component" value="Chromosome 3"/>
</dbReference>
<keyword evidence="2" id="KW-1185">Reference proteome</keyword>
<protein>
    <submittedName>
        <fullName evidence="1">Uncharacterized protein</fullName>
    </submittedName>
</protein>
<proteinExistence type="predicted"/>